<protein>
    <recommendedName>
        <fullName evidence="6">Major facilitator superfamily (MFS) profile domain-containing protein</fullName>
    </recommendedName>
</protein>
<evidence type="ECO:0000259" key="6">
    <source>
        <dbReference type="PROSITE" id="PS50850"/>
    </source>
</evidence>
<dbReference type="PROSITE" id="PS50850">
    <property type="entry name" value="MFS"/>
    <property type="match status" value="1"/>
</dbReference>
<feature type="transmembrane region" description="Helical" evidence="5">
    <location>
        <begin position="187"/>
        <end position="206"/>
    </location>
</feature>
<evidence type="ECO:0000256" key="4">
    <source>
        <dbReference type="ARBA" id="ARBA00023136"/>
    </source>
</evidence>
<dbReference type="EMBL" id="JAQJAN010000007">
    <property type="protein sequence ID" value="KAJ5726791.1"/>
    <property type="molecule type" value="Genomic_DNA"/>
</dbReference>
<keyword evidence="8" id="KW-1185">Reference proteome</keyword>
<evidence type="ECO:0000256" key="1">
    <source>
        <dbReference type="ARBA" id="ARBA00004141"/>
    </source>
</evidence>
<accession>A0AAD6MVS1</accession>
<keyword evidence="4 5" id="KW-0472">Membrane</keyword>
<sequence>MGNHDFALRPFPTNDPKAPLRWPSGLKLVAIMVTSFANFVSNMGGAGISVAIRLLIQECRKSRSGATQVLTLNFLFLSIGNIFWVPVAMKFGKRTALLSSTALQTGMFAWTAAAGSFHSLLAARCLQGFAAAAGESIVPEIVADTTFVHRRGAMMSIYILLISGGSAIGPLIAGFMTTELADTWRSFMWLCCGVGGLNFFLIFFLYPESNFTRPELELTTDELEMMRNRESFKANENIPQEELCEDVKAAPSTKSDYTTHKPSFREIIPLVSYNTDVNFLKVMFEPLKLLIHPSIWRGISHTP</sequence>
<dbReference type="InterPro" id="IPR011701">
    <property type="entry name" value="MFS"/>
</dbReference>
<name>A0AAD6MVS1_9EURO</name>
<dbReference type="PANTHER" id="PTHR23502">
    <property type="entry name" value="MAJOR FACILITATOR SUPERFAMILY"/>
    <property type="match status" value="1"/>
</dbReference>
<evidence type="ECO:0000256" key="2">
    <source>
        <dbReference type="ARBA" id="ARBA00022692"/>
    </source>
</evidence>
<comment type="caution">
    <text evidence="7">The sequence shown here is derived from an EMBL/GenBank/DDBJ whole genome shotgun (WGS) entry which is preliminary data.</text>
</comment>
<evidence type="ECO:0000256" key="5">
    <source>
        <dbReference type="SAM" id="Phobius"/>
    </source>
</evidence>
<feature type="transmembrane region" description="Helical" evidence="5">
    <location>
        <begin position="157"/>
        <end position="175"/>
    </location>
</feature>
<gene>
    <name evidence="7" type="ORF">N7493_005818</name>
</gene>
<dbReference type="Gene3D" id="1.20.1250.20">
    <property type="entry name" value="MFS general substrate transporter like domains"/>
    <property type="match status" value="1"/>
</dbReference>
<dbReference type="InterPro" id="IPR020846">
    <property type="entry name" value="MFS_dom"/>
</dbReference>
<dbReference type="GO" id="GO:0022857">
    <property type="term" value="F:transmembrane transporter activity"/>
    <property type="evidence" value="ECO:0007669"/>
    <property type="project" value="InterPro"/>
</dbReference>
<evidence type="ECO:0000256" key="3">
    <source>
        <dbReference type="ARBA" id="ARBA00022989"/>
    </source>
</evidence>
<dbReference type="InterPro" id="IPR036259">
    <property type="entry name" value="MFS_trans_sf"/>
</dbReference>
<keyword evidence="3 5" id="KW-1133">Transmembrane helix</keyword>
<dbReference type="PANTHER" id="PTHR23502:SF181">
    <property type="entry name" value="MAJOR FACILITATOR SUPERFAMILY (MFS) PROFILE DOMAIN-CONTAINING PROTEIN"/>
    <property type="match status" value="1"/>
</dbReference>
<dbReference type="GO" id="GO:0005886">
    <property type="term" value="C:plasma membrane"/>
    <property type="evidence" value="ECO:0007669"/>
    <property type="project" value="TreeGrafter"/>
</dbReference>
<dbReference type="AlphaFoldDB" id="A0AAD6MVS1"/>
<proteinExistence type="predicted"/>
<feature type="transmembrane region" description="Helical" evidence="5">
    <location>
        <begin position="28"/>
        <end position="56"/>
    </location>
</feature>
<organism evidence="7 8">
    <name type="scientific">Penicillium malachiteum</name>
    <dbReference type="NCBI Taxonomy" id="1324776"/>
    <lineage>
        <taxon>Eukaryota</taxon>
        <taxon>Fungi</taxon>
        <taxon>Dikarya</taxon>
        <taxon>Ascomycota</taxon>
        <taxon>Pezizomycotina</taxon>
        <taxon>Eurotiomycetes</taxon>
        <taxon>Eurotiomycetidae</taxon>
        <taxon>Eurotiales</taxon>
        <taxon>Aspergillaceae</taxon>
        <taxon>Penicillium</taxon>
    </lineage>
</organism>
<comment type="subcellular location">
    <subcellularLocation>
        <location evidence="1">Membrane</location>
        <topology evidence="1">Multi-pass membrane protein</topology>
    </subcellularLocation>
</comment>
<feature type="domain" description="Major facilitator superfamily (MFS) profile" evidence="6">
    <location>
        <begin position="30"/>
        <end position="303"/>
    </location>
</feature>
<reference evidence="7" key="2">
    <citation type="submission" date="2023-01" db="EMBL/GenBank/DDBJ databases">
        <authorList>
            <person name="Petersen C."/>
        </authorList>
    </citation>
    <scope>NUCLEOTIDE SEQUENCE</scope>
    <source>
        <strain evidence="7">IBT 17514</strain>
    </source>
</reference>
<dbReference type="Pfam" id="PF07690">
    <property type="entry name" value="MFS_1"/>
    <property type="match status" value="1"/>
</dbReference>
<feature type="transmembrane region" description="Helical" evidence="5">
    <location>
        <begin position="68"/>
        <end position="87"/>
    </location>
</feature>
<keyword evidence="2 5" id="KW-0812">Transmembrane</keyword>
<dbReference type="Proteomes" id="UP001215712">
    <property type="component" value="Unassembled WGS sequence"/>
</dbReference>
<dbReference type="SUPFAM" id="SSF103473">
    <property type="entry name" value="MFS general substrate transporter"/>
    <property type="match status" value="1"/>
</dbReference>
<evidence type="ECO:0000313" key="8">
    <source>
        <dbReference type="Proteomes" id="UP001215712"/>
    </source>
</evidence>
<evidence type="ECO:0000313" key="7">
    <source>
        <dbReference type="EMBL" id="KAJ5726791.1"/>
    </source>
</evidence>
<reference evidence="7" key="1">
    <citation type="journal article" date="2023" name="IMA Fungus">
        <title>Comparative genomic study of the Penicillium genus elucidates a diverse pangenome and 15 lateral gene transfer events.</title>
        <authorList>
            <person name="Petersen C."/>
            <person name="Sorensen T."/>
            <person name="Nielsen M.R."/>
            <person name="Sondergaard T.E."/>
            <person name="Sorensen J.L."/>
            <person name="Fitzpatrick D.A."/>
            <person name="Frisvad J.C."/>
            <person name="Nielsen K.L."/>
        </authorList>
    </citation>
    <scope>NUCLEOTIDE SEQUENCE</scope>
    <source>
        <strain evidence="7">IBT 17514</strain>
    </source>
</reference>
<feature type="transmembrane region" description="Helical" evidence="5">
    <location>
        <begin position="107"/>
        <end position="126"/>
    </location>
</feature>